<feature type="compositionally biased region" description="Basic and acidic residues" evidence="9">
    <location>
        <begin position="1275"/>
        <end position="1305"/>
    </location>
</feature>
<dbReference type="SUPFAM" id="SSF52540">
    <property type="entry name" value="P-loop containing nucleoside triphosphate hydrolases"/>
    <property type="match status" value="1"/>
</dbReference>
<dbReference type="GO" id="GO:0000041">
    <property type="term" value="P:transition metal ion transport"/>
    <property type="evidence" value="ECO:0007669"/>
    <property type="project" value="UniProtKB-ARBA"/>
</dbReference>
<evidence type="ECO:0000256" key="6">
    <source>
        <dbReference type="ARBA" id="ARBA00022989"/>
    </source>
</evidence>
<feature type="compositionally biased region" description="Polar residues" evidence="9">
    <location>
        <begin position="962"/>
        <end position="974"/>
    </location>
</feature>
<dbReference type="SUPFAM" id="SSF90123">
    <property type="entry name" value="ABC transporter transmembrane region"/>
    <property type="match status" value="1"/>
</dbReference>
<dbReference type="EMBL" id="JAPEIS010000012">
    <property type="protein sequence ID" value="KAJ8060936.1"/>
    <property type="molecule type" value="Genomic_DNA"/>
</dbReference>
<dbReference type="SMART" id="SM00382">
    <property type="entry name" value="AAA"/>
    <property type="match status" value="1"/>
</dbReference>
<evidence type="ECO:0000256" key="5">
    <source>
        <dbReference type="ARBA" id="ARBA00022840"/>
    </source>
</evidence>
<feature type="compositionally biased region" description="Polar residues" evidence="9">
    <location>
        <begin position="1185"/>
        <end position="1199"/>
    </location>
</feature>
<keyword evidence="14" id="KW-1185">Reference proteome</keyword>
<feature type="transmembrane region" description="Helical" evidence="10">
    <location>
        <begin position="531"/>
        <end position="550"/>
    </location>
</feature>
<feature type="region of interest" description="Disordered" evidence="9">
    <location>
        <begin position="860"/>
        <end position="880"/>
    </location>
</feature>
<evidence type="ECO:0000256" key="8">
    <source>
        <dbReference type="ARBA" id="ARBA00024363"/>
    </source>
</evidence>
<keyword evidence="5" id="KW-0067">ATP-binding</keyword>
<dbReference type="InterPro" id="IPR036640">
    <property type="entry name" value="ABC1_TM_sf"/>
</dbReference>
<feature type="transmembrane region" description="Helical" evidence="10">
    <location>
        <begin position="440"/>
        <end position="460"/>
    </location>
</feature>
<comment type="subcellular location">
    <subcellularLocation>
        <location evidence="1">Membrane</location>
        <topology evidence="1">Multi-pass membrane protein</topology>
    </subcellularLocation>
</comment>
<feature type="compositionally biased region" description="Basic and acidic residues" evidence="9">
    <location>
        <begin position="898"/>
        <end position="907"/>
    </location>
</feature>
<protein>
    <recommendedName>
        <fullName evidence="15">Heavy metal tolerance protein</fullName>
    </recommendedName>
</protein>
<sequence length="1649" mass="181323">MDLNPSNIMETMLTPVAPPKLWFALKILRYAYPTLVFFYFFIALGITVCYMQAEKSRNQDQYVRRGLILCLIAGLTGTYAIEIIVAIIKSSVEGWNPGQDRVVYLISSLLVFMVEIIALADTKFPEWYPYYGTWFIGLFVELCLIIFPNVFTPPTNSAFDYILLTVQGIRIFNLIALPVVYFYLHNSDKTQDTVDAERQSLLKKPSGPSSSGSSTLNGNGYGTTDQATVQGSQSAEDESDTASVASEDSYLERQRKSKEAVAKRLEQDGNWWTYLKGFSMFIPFIWPVNHKKLQARAVLVAMTLLASNALNVLVPIQFGIMVQSLITYTGGDHSHNIWTPVLLYSLLRFINGGSCLDVVRTWLWNPLEQYAYKTLSSAAHSHIMSLSSDFHDNKSSSNLFQVVHGGRSVADLMEMLCFQVIPMLIDLVIAFIYFGAFGPYMFLVLVVTFVSYMYATVKLISMRANQRRDYIAFYRKEWTVGQESLDGWTTANLFNMVPYENKRYSGVIKEHIDSKWAYEWFYNITNMAKSFIMCFGLTGVLCLGSYSVVYEGQTVGKFTTLLMFWSQLQGPLAFLANAYRTISSSLIDAERLLELFKTEPSIKETPGAKELEISKCEVEFNDVCFSYDERKPILKNVSFFAPGGKTIAFVGETGGGKSTMLKLMDRFYDVKSGSIKIDGQDIRDITMHSLRSHVGVVPQDPTLFNDTIMNNIRYARLDATDEEVYEACKAAAVHDKILKFADGYNSKVGDRGVKLSGGEKQRVAIARAILKQPTIILLDEATSAVDTETEQKIQEGFKALCKGRTTFIVAHRLSTVMNADHIVVIMDGQIAEQGSHDELFHSKGKYADLWAKQIFVKPSNMKSRSKSRSKSPAKKDATIVNDLTEQKKTIDLAKAAKGVKDHNHAQDDGEGVDDGTNSSSQSKDHLSNSKQAGKSATSISNILKEPKRKADALKPAPLLLKTNPSKLRATNLNRSKLFPSKSELKRPLTLAQTKQLLVDTPRPTPTHRPVTAPNPAIIPPHSATITPHPATTTPHPTTIRPYSPQRKCDSAQTIDQPCKAQPAGSPPRPPILSQPRSLFCTGNLPLPIHAKNVLEHSNPWTEEHPCQSPSSTHSVLSHTGLKHEKIYDECKSESGKIESGKIEGNVQEKVDKLDKGLPKRLPRGAMFIQLPKQVNVQVEENQCKSSAAENATKSTTSELTPLLPSKESPIRTSPKTPGYRKETKNIKKGQKKPSAKERRKAASSSQTISEPIEAVPRVPNVQTATEQPESPIKIQTKEAIREQKKREKEERKSESLRKKEESIKRKAEKKLKRHGIGNVVAAGDEGDVTSYGTATSDFATTSSMGANFNEVETNIIFTGGTDGIVEPYTNIQTQIHTAVANDITIPTAAQLAADSQYPQKNRRHDSKSEPRTSITFDLDGAGSQGTQATISLIDGDGGIGASEDSTNTLVRVPQINGGSGIGIIKPGERKGILKNVAQEKRRVSAPARESVIYDTPKRRERVPTPMAMVGGLIGPGLGALEMGERGLMGPPVSLNMQREQGLQGESVGARKMYMGGGLMRGKKRQWRIRSRAVKGCGMEESASEGRVGSADGSMGMGMGLRMVMDGAGGSEGGIGIGIGVGEGSGGGNVNEKGKGKGKARGSVRFADDV</sequence>
<dbReference type="Gene3D" id="1.20.1560.10">
    <property type="entry name" value="ABC transporter type 1, transmembrane domain"/>
    <property type="match status" value="1"/>
</dbReference>
<dbReference type="InterPro" id="IPR027417">
    <property type="entry name" value="P-loop_NTPase"/>
</dbReference>
<feature type="region of interest" description="Disordered" evidence="9">
    <location>
        <begin position="1622"/>
        <end position="1649"/>
    </location>
</feature>
<feature type="region of interest" description="Disordered" evidence="9">
    <location>
        <begin position="1392"/>
        <end position="1420"/>
    </location>
</feature>
<keyword evidence="7 10" id="KW-0472">Membrane</keyword>
<feature type="transmembrane region" description="Helical" evidence="10">
    <location>
        <begin position="65"/>
        <end position="90"/>
    </location>
</feature>
<evidence type="ECO:0000256" key="9">
    <source>
        <dbReference type="SAM" id="MobiDB-lite"/>
    </source>
</evidence>
<feature type="compositionally biased region" description="Polar residues" evidence="9">
    <location>
        <begin position="215"/>
        <end position="234"/>
    </location>
</feature>
<dbReference type="GO" id="GO:0016887">
    <property type="term" value="F:ATP hydrolysis activity"/>
    <property type="evidence" value="ECO:0007669"/>
    <property type="project" value="InterPro"/>
</dbReference>
<evidence type="ECO:0000259" key="12">
    <source>
        <dbReference type="PROSITE" id="PS50929"/>
    </source>
</evidence>
<dbReference type="PROSITE" id="PS50893">
    <property type="entry name" value="ABC_TRANSPORTER_2"/>
    <property type="match status" value="1"/>
</dbReference>
<dbReference type="CDD" id="cd03253">
    <property type="entry name" value="ABCC_ATM1_transporter"/>
    <property type="match status" value="1"/>
</dbReference>
<dbReference type="Pfam" id="PF00664">
    <property type="entry name" value="ABC_membrane"/>
    <property type="match status" value="1"/>
</dbReference>
<feature type="region of interest" description="Disordered" evidence="9">
    <location>
        <begin position="1185"/>
        <end position="1306"/>
    </location>
</feature>
<dbReference type="PANTHER" id="PTHR24221">
    <property type="entry name" value="ATP-BINDING CASSETTE SUB-FAMILY B"/>
    <property type="match status" value="1"/>
</dbReference>
<feature type="transmembrane region" description="Helical" evidence="10">
    <location>
        <begin position="271"/>
        <end position="289"/>
    </location>
</feature>
<dbReference type="PANTHER" id="PTHR24221:SF651">
    <property type="entry name" value="HEAVY METAL TOLERANCE PROTEIN"/>
    <property type="match status" value="1"/>
</dbReference>
<comment type="similarity">
    <text evidence="8">Belongs to the ABC transporter superfamily. ABCB family. Heavy Metal importer (TC 3.A.1.210) subfamily.</text>
</comment>
<evidence type="ECO:0000256" key="10">
    <source>
        <dbReference type="SAM" id="Phobius"/>
    </source>
</evidence>
<dbReference type="Proteomes" id="UP001152300">
    <property type="component" value="Unassembled WGS sequence"/>
</dbReference>
<dbReference type="OrthoDB" id="6500128at2759"/>
<feature type="region of interest" description="Disordered" evidence="9">
    <location>
        <begin position="195"/>
        <end position="250"/>
    </location>
</feature>
<evidence type="ECO:0000313" key="13">
    <source>
        <dbReference type="EMBL" id="KAJ8060936.1"/>
    </source>
</evidence>
<feature type="region of interest" description="Disordered" evidence="9">
    <location>
        <begin position="1041"/>
        <end position="1074"/>
    </location>
</feature>
<keyword evidence="2" id="KW-0813">Transport</keyword>
<feature type="compositionally biased region" description="Basic residues" evidence="9">
    <location>
        <begin position="1226"/>
        <end position="1241"/>
    </location>
</feature>
<gene>
    <name evidence="13" type="ORF">OCU04_010016</name>
</gene>
<dbReference type="PROSITE" id="PS00211">
    <property type="entry name" value="ABC_TRANSPORTER_1"/>
    <property type="match status" value="1"/>
</dbReference>
<evidence type="ECO:0000259" key="11">
    <source>
        <dbReference type="PROSITE" id="PS50893"/>
    </source>
</evidence>
<keyword evidence="4" id="KW-0547">Nucleotide-binding</keyword>
<feature type="region of interest" description="Disordered" evidence="9">
    <location>
        <begin position="895"/>
        <end position="985"/>
    </location>
</feature>
<feature type="transmembrane region" description="Helical" evidence="10">
    <location>
        <begin position="161"/>
        <end position="184"/>
    </location>
</feature>
<dbReference type="InterPro" id="IPR017871">
    <property type="entry name" value="ABC_transporter-like_CS"/>
</dbReference>
<name>A0A9X0ADQ3_9HELO</name>
<dbReference type="InterPro" id="IPR003439">
    <property type="entry name" value="ABC_transporter-like_ATP-bd"/>
</dbReference>
<dbReference type="CDD" id="cd18583">
    <property type="entry name" value="ABC_6TM_HMT1"/>
    <property type="match status" value="1"/>
</dbReference>
<keyword evidence="3 10" id="KW-0812">Transmembrane</keyword>
<feature type="transmembrane region" description="Helical" evidence="10">
    <location>
        <begin position="295"/>
        <end position="314"/>
    </location>
</feature>
<reference evidence="13" key="1">
    <citation type="submission" date="2022-11" db="EMBL/GenBank/DDBJ databases">
        <title>Genome Resource of Sclerotinia nivalis Strain SnTB1, a Plant Pathogen Isolated from American Ginseng.</title>
        <authorList>
            <person name="Fan S."/>
        </authorList>
    </citation>
    <scope>NUCLEOTIDE SEQUENCE</scope>
    <source>
        <strain evidence="13">SnTB1</strain>
    </source>
</reference>
<feature type="transmembrane region" description="Helical" evidence="10">
    <location>
        <begin position="416"/>
        <end position="434"/>
    </location>
</feature>
<feature type="compositionally biased region" description="Polar residues" evidence="9">
    <location>
        <begin position="928"/>
        <end position="941"/>
    </location>
</feature>
<dbReference type="FunFam" id="3.40.50.300:FF:000186">
    <property type="entry name" value="ATP-binding cassette sub-family B member 7, mitochondrial"/>
    <property type="match status" value="1"/>
</dbReference>
<feature type="domain" description="ABC transmembrane type-1" evidence="12">
    <location>
        <begin position="298"/>
        <end position="584"/>
    </location>
</feature>
<dbReference type="InterPro" id="IPR039421">
    <property type="entry name" value="Type_1_exporter"/>
</dbReference>
<dbReference type="Gene3D" id="3.40.50.300">
    <property type="entry name" value="P-loop containing nucleotide triphosphate hydrolases"/>
    <property type="match status" value="1"/>
</dbReference>
<dbReference type="GO" id="GO:0005524">
    <property type="term" value="F:ATP binding"/>
    <property type="evidence" value="ECO:0007669"/>
    <property type="project" value="UniProtKB-KW"/>
</dbReference>
<feature type="compositionally biased region" description="Basic residues" evidence="9">
    <location>
        <begin position="863"/>
        <end position="872"/>
    </location>
</feature>
<dbReference type="InterPro" id="IPR011527">
    <property type="entry name" value="ABC1_TM_dom"/>
</dbReference>
<proteinExistence type="inferred from homology"/>
<dbReference type="PROSITE" id="PS50929">
    <property type="entry name" value="ABC_TM1F"/>
    <property type="match status" value="1"/>
</dbReference>
<accession>A0A9X0ADQ3</accession>
<feature type="domain" description="ABC transporter" evidence="11">
    <location>
        <begin position="618"/>
        <end position="852"/>
    </location>
</feature>
<feature type="compositionally biased region" description="Low complexity" evidence="9">
    <location>
        <begin position="202"/>
        <end position="214"/>
    </location>
</feature>
<dbReference type="GO" id="GO:0005774">
    <property type="term" value="C:vacuolar membrane"/>
    <property type="evidence" value="ECO:0007669"/>
    <property type="project" value="TreeGrafter"/>
</dbReference>
<feature type="transmembrane region" description="Helical" evidence="10">
    <location>
        <begin position="127"/>
        <end position="149"/>
    </location>
</feature>
<evidence type="ECO:0000256" key="4">
    <source>
        <dbReference type="ARBA" id="ARBA00022741"/>
    </source>
</evidence>
<evidence type="ECO:0000256" key="3">
    <source>
        <dbReference type="ARBA" id="ARBA00022692"/>
    </source>
</evidence>
<organism evidence="13 14">
    <name type="scientific">Sclerotinia nivalis</name>
    <dbReference type="NCBI Taxonomy" id="352851"/>
    <lineage>
        <taxon>Eukaryota</taxon>
        <taxon>Fungi</taxon>
        <taxon>Dikarya</taxon>
        <taxon>Ascomycota</taxon>
        <taxon>Pezizomycotina</taxon>
        <taxon>Leotiomycetes</taxon>
        <taxon>Helotiales</taxon>
        <taxon>Sclerotiniaceae</taxon>
        <taxon>Sclerotinia</taxon>
    </lineage>
</organism>
<evidence type="ECO:0000313" key="14">
    <source>
        <dbReference type="Proteomes" id="UP001152300"/>
    </source>
</evidence>
<comment type="caution">
    <text evidence="13">The sequence shown here is derived from an EMBL/GenBank/DDBJ whole genome shotgun (WGS) entry which is preliminary data.</text>
</comment>
<evidence type="ECO:0008006" key="15">
    <source>
        <dbReference type="Google" id="ProtNLM"/>
    </source>
</evidence>
<keyword evidence="6 10" id="KW-1133">Transmembrane helix</keyword>
<dbReference type="GO" id="GO:0140359">
    <property type="term" value="F:ABC-type transporter activity"/>
    <property type="evidence" value="ECO:0007669"/>
    <property type="project" value="InterPro"/>
</dbReference>
<dbReference type="Pfam" id="PF00005">
    <property type="entry name" value="ABC_tran"/>
    <property type="match status" value="1"/>
</dbReference>
<evidence type="ECO:0000256" key="1">
    <source>
        <dbReference type="ARBA" id="ARBA00004141"/>
    </source>
</evidence>
<feature type="transmembrane region" description="Helical" evidence="10">
    <location>
        <begin position="30"/>
        <end position="53"/>
    </location>
</feature>
<feature type="transmembrane region" description="Helical" evidence="10">
    <location>
        <begin position="102"/>
        <end position="120"/>
    </location>
</feature>
<evidence type="ECO:0000256" key="2">
    <source>
        <dbReference type="ARBA" id="ARBA00022448"/>
    </source>
</evidence>
<evidence type="ECO:0000256" key="7">
    <source>
        <dbReference type="ARBA" id="ARBA00023136"/>
    </source>
</evidence>
<dbReference type="InterPro" id="IPR003593">
    <property type="entry name" value="AAA+_ATPase"/>
</dbReference>